<dbReference type="OrthoDB" id="6020914at2759"/>
<dbReference type="SMART" id="SM00310">
    <property type="entry name" value="PTBI"/>
    <property type="match status" value="1"/>
</dbReference>
<dbReference type="Proteomes" id="UP001501920">
    <property type="component" value="Chromosome 18"/>
</dbReference>
<feature type="region of interest" description="Disordered" evidence="1">
    <location>
        <begin position="387"/>
        <end position="427"/>
    </location>
</feature>
<evidence type="ECO:0000259" key="2">
    <source>
        <dbReference type="PROSITE" id="PS51064"/>
    </source>
</evidence>
<dbReference type="GeneTree" id="ENSGT00940000159868"/>
<dbReference type="Gene3D" id="2.30.29.30">
    <property type="entry name" value="Pleckstrin-homology domain (PH domain)/Phosphotyrosine-binding domain (PTB)"/>
    <property type="match status" value="2"/>
</dbReference>
<organism evidence="3 4">
    <name type="scientific">Pygocentrus nattereri</name>
    <name type="common">Red-bellied piranha</name>
    <dbReference type="NCBI Taxonomy" id="42514"/>
    <lineage>
        <taxon>Eukaryota</taxon>
        <taxon>Metazoa</taxon>
        <taxon>Chordata</taxon>
        <taxon>Craniata</taxon>
        <taxon>Vertebrata</taxon>
        <taxon>Euteleostomi</taxon>
        <taxon>Actinopterygii</taxon>
        <taxon>Neopterygii</taxon>
        <taxon>Teleostei</taxon>
        <taxon>Ostariophysi</taxon>
        <taxon>Characiformes</taxon>
        <taxon>Characoidei</taxon>
        <taxon>Pygocentrus</taxon>
    </lineage>
</organism>
<dbReference type="AlphaFoldDB" id="A0A3B4EGD2"/>
<dbReference type="SMART" id="SM01244">
    <property type="entry name" value="IRS"/>
    <property type="match status" value="1"/>
</dbReference>
<evidence type="ECO:0000313" key="3">
    <source>
        <dbReference type="Ensembl" id="ENSPNAP00000034276.2"/>
    </source>
</evidence>
<reference evidence="3 4" key="1">
    <citation type="submission" date="2020-10" db="EMBL/GenBank/DDBJ databases">
        <title>Pygocentrus nattereri (red-bellied piranha) genome, fPygNat1, primary haplotype.</title>
        <authorList>
            <person name="Myers G."/>
            <person name="Meyer A."/>
            <person name="Karagic N."/>
            <person name="Pippel M."/>
            <person name="Winkler S."/>
            <person name="Tracey A."/>
            <person name="Wood J."/>
            <person name="Formenti G."/>
            <person name="Howe K."/>
            <person name="Fedrigo O."/>
            <person name="Jarvis E.D."/>
        </authorList>
    </citation>
    <scope>NUCLEOTIDE SEQUENCE [LARGE SCALE GENOMIC DNA]</scope>
</reference>
<accession>A0A3B4EGD2</accession>
<protein>
    <recommendedName>
        <fullName evidence="2">IRS-type PTB domain-containing protein</fullName>
    </recommendedName>
</protein>
<evidence type="ECO:0000256" key="1">
    <source>
        <dbReference type="SAM" id="MobiDB-lite"/>
    </source>
</evidence>
<dbReference type="GO" id="GO:0005737">
    <property type="term" value="C:cytoplasm"/>
    <property type="evidence" value="ECO:0007669"/>
    <property type="project" value="TreeGrafter"/>
</dbReference>
<feature type="domain" description="IRS-type PTB" evidence="2">
    <location>
        <begin position="105"/>
        <end position="209"/>
    </location>
</feature>
<gene>
    <name evidence="3" type="primary">PWWP3B</name>
</gene>
<dbReference type="Pfam" id="PF02174">
    <property type="entry name" value="IRS"/>
    <property type="match status" value="1"/>
</dbReference>
<keyword evidence="4" id="KW-1185">Reference proteome</keyword>
<name>A0A3B4EGD2_PYGNA</name>
<dbReference type="PANTHER" id="PTHR21258:SF14">
    <property type="entry name" value="DOCKING PROTEIN 2"/>
    <property type="match status" value="1"/>
</dbReference>
<feature type="region of interest" description="Disordered" evidence="1">
    <location>
        <begin position="266"/>
        <end position="298"/>
    </location>
</feature>
<reference evidence="3" key="3">
    <citation type="submission" date="2025-09" db="UniProtKB">
        <authorList>
            <consortium name="Ensembl"/>
        </authorList>
    </citation>
    <scope>IDENTIFICATION</scope>
</reference>
<dbReference type="Ensembl" id="ENSPNAT00000025905.2">
    <property type="protein sequence ID" value="ENSPNAP00000034276.2"/>
    <property type="gene ID" value="ENSPNAG00000006692.2"/>
</dbReference>
<evidence type="ECO:0000313" key="4">
    <source>
        <dbReference type="Proteomes" id="UP001501920"/>
    </source>
</evidence>
<dbReference type="PANTHER" id="PTHR21258">
    <property type="entry name" value="DOCKING PROTEIN RELATED"/>
    <property type="match status" value="1"/>
</dbReference>
<feature type="region of interest" description="Disordered" evidence="1">
    <location>
        <begin position="204"/>
        <end position="228"/>
    </location>
</feature>
<feature type="compositionally biased region" description="Low complexity" evidence="1">
    <location>
        <begin position="285"/>
        <end position="295"/>
    </location>
</feature>
<dbReference type="OMA" id="FKWPYCY"/>
<feature type="compositionally biased region" description="Polar residues" evidence="1">
    <location>
        <begin position="266"/>
        <end position="284"/>
    </location>
</feature>
<dbReference type="GO" id="GO:0043410">
    <property type="term" value="P:positive regulation of MAPK cascade"/>
    <property type="evidence" value="ECO:0007669"/>
    <property type="project" value="TreeGrafter"/>
</dbReference>
<reference evidence="3" key="2">
    <citation type="submission" date="2025-08" db="UniProtKB">
        <authorList>
            <consortium name="Ensembl"/>
        </authorList>
    </citation>
    <scope>IDENTIFICATION</scope>
</reference>
<dbReference type="STRING" id="42514.ENSPNAP00000034276"/>
<proteinExistence type="predicted"/>
<dbReference type="GO" id="GO:0007265">
    <property type="term" value="P:Ras protein signal transduction"/>
    <property type="evidence" value="ECO:0007669"/>
    <property type="project" value="TreeGrafter"/>
</dbReference>
<dbReference type="PROSITE" id="PS51064">
    <property type="entry name" value="IRS_PTB"/>
    <property type="match status" value="1"/>
</dbReference>
<sequence>MNSVARLVIYEFRQASVKENHGGKRPETKKVILLRDCIQITESKSGECPKNCSTFQLETTNKIYTFAANEPDVQSWVAELCRLAFPVSPLTAYMWSLTYSSLSVVARDFLVIAMDTEAAIRCKLYGEYFLTPHDDCILLKDCKTKQVILSWPYCFIRKFGQDRLSFSFEAGRRCQTGEGSFEFTTTNGESIFRIISDAIQNLPSAEKPANKPKNSKKADPAPQSMDDTCVYSTVNHTSSDCAGQDAMLSSGPKQRSLKKLTPNFRSLSLNSIEPPNKGQVRSINSCPSSTSSSTPQAQEPLYASISKLRGQNESKNDQKARQHGIKDYIHELGPLPDPLESMTYSQEEPIETSQKDLLGLSEDYTAEAIYAEPEDYEARAPWEVTDAYNHPEEIENDIDDEKNGEEHEDYTPDGFSTYDNLMSKRKI</sequence>
<dbReference type="GO" id="GO:0007169">
    <property type="term" value="P:cell surface receptor protein tyrosine kinase signaling pathway"/>
    <property type="evidence" value="ECO:0007669"/>
    <property type="project" value="TreeGrafter"/>
</dbReference>
<dbReference type="SUPFAM" id="SSF50729">
    <property type="entry name" value="PH domain-like"/>
    <property type="match status" value="2"/>
</dbReference>
<feature type="compositionally biased region" description="Acidic residues" evidence="1">
    <location>
        <begin position="394"/>
        <end position="408"/>
    </location>
</feature>
<dbReference type="InterPro" id="IPR011993">
    <property type="entry name" value="PH-like_dom_sf"/>
</dbReference>
<dbReference type="InterPro" id="IPR050996">
    <property type="entry name" value="Docking_Protein_DOK"/>
</dbReference>
<dbReference type="InterPro" id="IPR002404">
    <property type="entry name" value="IRS_PTB"/>
</dbReference>